<accession>A0ABD3TZY4</accession>
<reference evidence="1 2" key="1">
    <citation type="submission" date="2024-11" db="EMBL/GenBank/DDBJ databases">
        <title>Chromosome-level genome assembly of the freshwater bivalve Anodonta woodiana.</title>
        <authorList>
            <person name="Chen X."/>
        </authorList>
    </citation>
    <scope>NUCLEOTIDE SEQUENCE [LARGE SCALE GENOMIC DNA]</scope>
    <source>
        <strain evidence="1">MN2024</strain>
        <tissue evidence="1">Gills</tissue>
    </source>
</reference>
<comment type="caution">
    <text evidence="1">The sequence shown here is derived from an EMBL/GenBank/DDBJ whole genome shotgun (WGS) entry which is preliminary data.</text>
</comment>
<proteinExistence type="predicted"/>
<evidence type="ECO:0000313" key="1">
    <source>
        <dbReference type="EMBL" id="KAL3842729.1"/>
    </source>
</evidence>
<keyword evidence="2" id="KW-1185">Reference proteome</keyword>
<dbReference type="Proteomes" id="UP001634394">
    <property type="component" value="Unassembled WGS sequence"/>
</dbReference>
<gene>
    <name evidence="1" type="ORF">ACJMK2_020717</name>
</gene>
<evidence type="ECO:0008006" key="3">
    <source>
        <dbReference type="Google" id="ProtNLM"/>
    </source>
</evidence>
<dbReference type="EMBL" id="JBJQND010000017">
    <property type="protein sequence ID" value="KAL3842729.1"/>
    <property type="molecule type" value="Genomic_DNA"/>
</dbReference>
<evidence type="ECO:0000313" key="2">
    <source>
        <dbReference type="Proteomes" id="UP001634394"/>
    </source>
</evidence>
<name>A0ABD3TZY4_SINWO</name>
<dbReference type="SUPFAM" id="SSF57716">
    <property type="entry name" value="Glucocorticoid receptor-like (DNA-binding domain)"/>
    <property type="match status" value="1"/>
</dbReference>
<dbReference type="AlphaFoldDB" id="A0ABD3TZY4"/>
<organism evidence="1 2">
    <name type="scientific">Sinanodonta woodiana</name>
    <name type="common">Chinese pond mussel</name>
    <name type="synonym">Anodonta woodiana</name>
    <dbReference type="NCBI Taxonomy" id="1069815"/>
    <lineage>
        <taxon>Eukaryota</taxon>
        <taxon>Metazoa</taxon>
        <taxon>Spiralia</taxon>
        <taxon>Lophotrochozoa</taxon>
        <taxon>Mollusca</taxon>
        <taxon>Bivalvia</taxon>
        <taxon>Autobranchia</taxon>
        <taxon>Heteroconchia</taxon>
        <taxon>Palaeoheterodonta</taxon>
        <taxon>Unionida</taxon>
        <taxon>Unionoidea</taxon>
        <taxon>Unionidae</taxon>
        <taxon>Unioninae</taxon>
        <taxon>Sinanodonta</taxon>
    </lineage>
</organism>
<sequence length="158" mass="17971">MPICDIVGCSNRCKTLKLSEQRRRLWKAAINRKDIATEERWGRTLACAKHFVGGVKAYLHDRTIPSWLPTLDLGYTEITSSVIGAAHERFNRSSQWKHKRKISGAVSSLLTLRKRCIIDFGDNNASGISEYVENTEIQNDSTCNVRIHVERVIVVPFE</sequence>
<protein>
    <recommendedName>
        <fullName evidence="3">THAP-type domain-containing protein</fullName>
    </recommendedName>
</protein>